<evidence type="ECO:0000259" key="9">
    <source>
        <dbReference type="Pfam" id="PF20833"/>
    </source>
</evidence>
<evidence type="ECO:0000256" key="2">
    <source>
        <dbReference type="ARBA" id="ARBA00022490"/>
    </source>
</evidence>
<dbReference type="InterPro" id="IPR012340">
    <property type="entry name" value="NA-bd_OB-fold"/>
</dbReference>
<dbReference type="PANTHER" id="PTHR30001">
    <property type="entry name" value="RIBONUCLEASE"/>
    <property type="match status" value="1"/>
</dbReference>
<keyword evidence="5" id="KW-0378">Hydrolase</keyword>
<dbReference type="Gene3D" id="2.40.50.140">
    <property type="entry name" value="Nucleic acid-binding proteins"/>
    <property type="match status" value="1"/>
</dbReference>
<evidence type="ECO:0000256" key="6">
    <source>
        <dbReference type="ARBA" id="ARBA00022842"/>
    </source>
</evidence>
<dbReference type="CDD" id="cd04453">
    <property type="entry name" value="S1_RNase_E"/>
    <property type="match status" value="1"/>
</dbReference>
<name>A0A5B8XND2_9DELT</name>
<proteinExistence type="predicted"/>
<organism evidence="10 11">
    <name type="scientific">Microvenator marinus</name>
    <dbReference type="NCBI Taxonomy" id="2600177"/>
    <lineage>
        <taxon>Bacteria</taxon>
        <taxon>Deltaproteobacteria</taxon>
        <taxon>Bradymonadales</taxon>
        <taxon>Microvenatoraceae</taxon>
        <taxon>Microvenator</taxon>
    </lineage>
</organism>
<dbReference type="InterPro" id="IPR019307">
    <property type="entry name" value="RNA-bd_AU-1/RNase_E/G"/>
</dbReference>
<dbReference type="GO" id="GO:0016787">
    <property type="term" value="F:hydrolase activity"/>
    <property type="evidence" value="ECO:0007669"/>
    <property type="project" value="UniProtKB-KW"/>
</dbReference>
<dbReference type="SUPFAM" id="SSF50249">
    <property type="entry name" value="Nucleic acid-binding proteins"/>
    <property type="match status" value="1"/>
</dbReference>
<dbReference type="KEGG" id="bbae:FRD01_08945"/>
<dbReference type="InterPro" id="IPR048583">
    <property type="entry name" value="RNase_E_G_thioredoxin-like"/>
</dbReference>
<dbReference type="NCBIfam" id="TIGR00757">
    <property type="entry name" value="RNaseEG"/>
    <property type="match status" value="1"/>
</dbReference>
<dbReference type="EMBL" id="CP042467">
    <property type="protein sequence ID" value="QED27362.1"/>
    <property type="molecule type" value="Genomic_DNA"/>
</dbReference>
<protein>
    <submittedName>
        <fullName evidence="10">Rne/Rng family ribonuclease</fullName>
    </submittedName>
</protein>
<dbReference type="GO" id="GO:0003723">
    <property type="term" value="F:RNA binding"/>
    <property type="evidence" value="ECO:0007669"/>
    <property type="project" value="UniProtKB-KW"/>
</dbReference>
<dbReference type="OrthoDB" id="9804278at2"/>
<keyword evidence="7" id="KW-0694">RNA-binding</keyword>
<dbReference type="Gene3D" id="3.40.1260.20">
    <property type="entry name" value="Ribonuclease E, catalytic domain"/>
    <property type="match status" value="1"/>
</dbReference>
<comment type="cofactor">
    <cofactor evidence="1">
        <name>Mg(2+)</name>
        <dbReference type="ChEBI" id="CHEBI:18420"/>
    </cofactor>
</comment>
<evidence type="ECO:0000313" key="11">
    <source>
        <dbReference type="Proteomes" id="UP000321595"/>
    </source>
</evidence>
<keyword evidence="4" id="KW-0479">Metal-binding</keyword>
<evidence type="ECO:0000259" key="8">
    <source>
        <dbReference type="Pfam" id="PF10150"/>
    </source>
</evidence>
<feature type="domain" description="RNA-binding protein AU-1/Ribonuclease E/G" evidence="8">
    <location>
        <begin position="133"/>
        <end position="403"/>
    </location>
</feature>
<evidence type="ECO:0000256" key="3">
    <source>
        <dbReference type="ARBA" id="ARBA00022722"/>
    </source>
</evidence>
<evidence type="ECO:0000256" key="1">
    <source>
        <dbReference type="ARBA" id="ARBA00001946"/>
    </source>
</evidence>
<feature type="domain" description="RNase E/G thioredoxin-like" evidence="9">
    <location>
        <begin position="415"/>
        <end position="496"/>
    </location>
</feature>
<dbReference type="GO" id="GO:0046872">
    <property type="term" value="F:metal ion binding"/>
    <property type="evidence" value="ECO:0007669"/>
    <property type="project" value="UniProtKB-KW"/>
</dbReference>
<keyword evidence="3" id="KW-0540">Nuclease</keyword>
<evidence type="ECO:0000256" key="7">
    <source>
        <dbReference type="ARBA" id="ARBA00022884"/>
    </source>
</evidence>
<accession>A0A5B8XND2</accession>
<evidence type="ECO:0000256" key="4">
    <source>
        <dbReference type="ARBA" id="ARBA00022723"/>
    </source>
</evidence>
<dbReference type="Proteomes" id="UP000321595">
    <property type="component" value="Chromosome"/>
</dbReference>
<gene>
    <name evidence="10" type="ORF">FRD01_08945</name>
</gene>
<dbReference type="GO" id="GO:0006364">
    <property type="term" value="P:rRNA processing"/>
    <property type="evidence" value="ECO:0007669"/>
    <property type="project" value="TreeGrafter"/>
</dbReference>
<dbReference type="InterPro" id="IPR004659">
    <property type="entry name" value="RNase_E/G"/>
</dbReference>
<dbReference type="AlphaFoldDB" id="A0A5B8XND2"/>
<evidence type="ECO:0000256" key="5">
    <source>
        <dbReference type="ARBA" id="ARBA00022801"/>
    </source>
</evidence>
<dbReference type="PANTHER" id="PTHR30001:SF0">
    <property type="entry name" value="RIBONUCLEASE G"/>
    <property type="match status" value="1"/>
</dbReference>
<dbReference type="RefSeq" id="WP_146959047.1">
    <property type="nucleotide sequence ID" value="NZ_CP042467.1"/>
</dbReference>
<keyword evidence="6" id="KW-0460">Magnesium</keyword>
<dbReference type="Pfam" id="PF10150">
    <property type="entry name" value="RNase_E_G"/>
    <property type="match status" value="1"/>
</dbReference>
<keyword evidence="2" id="KW-0963">Cytoplasm</keyword>
<dbReference type="GO" id="GO:0004540">
    <property type="term" value="F:RNA nuclease activity"/>
    <property type="evidence" value="ECO:0007669"/>
    <property type="project" value="InterPro"/>
</dbReference>
<evidence type="ECO:0000313" key="10">
    <source>
        <dbReference type="EMBL" id="QED27362.1"/>
    </source>
</evidence>
<sequence>MSNVLVVNSTSDETRVALIEHGIISEFHIERKRERGIVGNIYKGKSVRVLPGMQAAFVDISHERAGFLHASDVYNFEEDFAVYEDDSDRQLARGRGRQRTEIQDSLDSGQEILVQVAKEPMGTKGARLTSHISLPGRYVVFMPTVSHVGISKRIESDRDRRRLRKIVEAHRPEGTGFIVRTVSAGVSEEELVHDMKSLIALWGEVLEKHARVKAPYLLYEESDLIIRAVRDLVGVHLDAIVLDNVQDKERVEQFVEKYIPNFSGEIKLFTEPEPIFDAYGIESEIRSALHRRVDLKSGGSLVIDRAEALTAIDVNTGKFVGKTTSHEETILRTNLEAVDEVVYQLKLRNIGGIIIIDFIDMEEVKHRDRVYRALEEALKRDRATTNALAISEFGLVEMTRKRTRESIDQYLCESCPVCDGAGVVKSRESAAYDVIRQIQRVGRRYTEPNLQVEANPAVIEYLRGPEKKAVKELEDTFGKSIKFKSLQNWGMDQFKVSGIK</sequence>
<dbReference type="GO" id="GO:0005737">
    <property type="term" value="C:cytoplasm"/>
    <property type="evidence" value="ECO:0007669"/>
    <property type="project" value="TreeGrafter"/>
</dbReference>
<reference evidence="10 11" key="1">
    <citation type="submission" date="2019-08" db="EMBL/GenBank/DDBJ databases">
        <authorList>
            <person name="Liang Q."/>
        </authorList>
    </citation>
    <scope>NUCLEOTIDE SEQUENCE [LARGE SCALE GENOMIC DNA]</scope>
    <source>
        <strain evidence="10 11">V1718</strain>
    </source>
</reference>
<keyword evidence="11" id="KW-1185">Reference proteome</keyword>
<dbReference type="Pfam" id="PF20833">
    <property type="entry name" value="RNase_E_G_Thio"/>
    <property type="match status" value="1"/>
</dbReference>